<comment type="caution">
    <text evidence="12">Lacks conserved residue(s) required for the propagation of feature annotation.</text>
</comment>
<dbReference type="PROSITE" id="PS51013">
    <property type="entry name" value="PANNEXIN"/>
    <property type="match status" value="1"/>
</dbReference>
<comment type="similarity">
    <text evidence="12">Belongs to the pannexin family.</text>
</comment>
<evidence type="ECO:0000313" key="13">
    <source>
        <dbReference type="EMBL" id="SPP87603.1"/>
    </source>
</evidence>
<evidence type="ECO:0000256" key="8">
    <source>
        <dbReference type="ARBA" id="ARBA00022989"/>
    </source>
</evidence>
<keyword evidence="8 12" id="KW-1133">Transmembrane helix</keyword>
<evidence type="ECO:0000256" key="12">
    <source>
        <dbReference type="RuleBase" id="RU010713"/>
    </source>
</evidence>
<dbReference type="GO" id="GO:0007602">
    <property type="term" value="P:phototransduction"/>
    <property type="evidence" value="ECO:0007669"/>
    <property type="project" value="TreeGrafter"/>
</dbReference>
<evidence type="ECO:0000256" key="9">
    <source>
        <dbReference type="ARBA" id="ARBA00023065"/>
    </source>
</evidence>
<evidence type="ECO:0000256" key="1">
    <source>
        <dbReference type="ARBA" id="ARBA00004610"/>
    </source>
</evidence>
<proteinExistence type="inferred from homology"/>
<evidence type="ECO:0000256" key="10">
    <source>
        <dbReference type="ARBA" id="ARBA00023136"/>
    </source>
</evidence>
<dbReference type="PANTHER" id="PTHR11893">
    <property type="entry name" value="INNEXIN"/>
    <property type="match status" value="1"/>
</dbReference>
<reference evidence="14" key="1">
    <citation type="submission" date="2018-01" db="EMBL/GenBank/DDBJ databases">
        <authorList>
            <person name="Alioto T."/>
            <person name="Alioto T."/>
        </authorList>
    </citation>
    <scope>NUCLEOTIDE SEQUENCE [LARGE SCALE GENOMIC DNA]</scope>
</reference>
<dbReference type="AlphaFoldDB" id="A0A3B0K2Q9"/>
<dbReference type="STRING" id="7266.A0A3B0K2Q9"/>
<feature type="transmembrane region" description="Helical" evidence="12">
    <location>
        <begin position="180"/>
        <end position="201"/>
    </location>
</feature>
<sequence length="368" mass="43095">MYAAVKPLSKYLQFKSVHIYDAVFTIHSKCTVALLLACTFLLSSKQYFGDPIQCMRDHNDMDFIHAYCWMYGAYVSDNITETPTPFGHERCKPGGYGGTVPLAQRRYLRYYQWVVLVLLLQSFVFYLPAFLWKIWEGGRLKHLCMDFHQTAVCKERSNAHLRVLVKYFTSDYKETHFRYFVSYVFCEILNLAISIVNMLLLDVFIEGFWSHYVDAFLAVYSGDWHMWSSITKRVFPKCAKCEVVRFGPSGSDSSMDTLCLLPLNILNEKIFAFLWVWFMTMTFLAGLKLFFRLITICHRGVRFHIMRARARLMPKSHLLRALQNCSFGDWFVLLRVGNNISPEMFRKLLEELYEVQSQRKCPPGAEEI</sequence>
<dbReference type="GO" id="GO:0034220">
    <property type="term" value="P:monoatomic ion transmembrane transport"/>
    <property type="evidence" value="ECO:0007669"/>
    <property type="project" value="UniProtKB-KW"/>
</dbReference>
<evidence type="ECO:0000313" key="14">
    <source>
        <dbReference type="Proteomes" id="UP000268350"/>
    </source>
</evidence>
<keyword evidence="6" id="KW-0303">Gap junction</keyword>
<dbReference type="OrthoDB" id="5867527at2759"/>
<keyword evidence="7" id="KW-0965">Cell junction</keyword>
<feature type="transmembrane region" description="Helical" evidence="12">
    <location>
        <begin position="110"/>
        <end position="132"/>
    </location>
</feature>
<evidence type="ECO:0000256" key="5">
    <source>
        <dbReference type="ARBA" id="ARBA00022692"/>
    </source>
</evidence>
<keyword evidence="4" id="KW-1003">Cell membrane</keyword>
<dbReference type="PRINTS" id="PR01262">
    <property type="entry name" value="INNEXIN"/>
</dbReference>
<gene>
    <name evidence="12" type="primary">inx</name>
    <name evidence="13" type="ORF">DGUA_6G010041</name>
</gene>
<evidence type="ECO:0000256" key="4">
    <source>
        <dbReference type="ARBA" id="ARBA00022475"/>
    </source>
</evidence>
<evidence type="ECO:0000256" key="7">
    <source>
        <dbReference type="ARBA" id="ARBA00022949"/>
    </source>
</evidence>
<comment type="subcellular location">
    <subcellularLocation>
        <location evidence="1">Cell junction</location>
        <location evidence="1">Gap junction</location>
    </subcellularLocation>
    <subcellularLocation>
        <location evidence="2 12">Cell membrane</location>
        <topology evidence="2 12">Multi-pass membrane protein</topology>
    </subcellularLocation>
</comment>
<evidence type="ECO:0000256" key="6">
    <source>
        <dbReference type="ARBA" id="ARBA00022868"/>
    </source>
</evidence>
<dbReference type="InterPro" id="IPR000990">
    <property type="entry name" value="Innexin"/>
</dbReference>
<keyword evidence="10 12" id="KW-0472">Membrane</keyword>
<dbReference type="Proteomes" id="UP000268350">
    <property type="component" value="Unassembled WGS sequence"/>
</dbReference>
<comment type="function">
    <text evidence="12">Structural component of the gap junctions.</text>
</comment>
<keyword evidence="5 12" id="KW-0812">Transmembrane</keyword>
<feature type="transmembrane region" description="Helical" evidence="12">
    <location>
        <begin position="270"/>
        <end position="291"/>
    </location>
</feature>
<keyword evidence="9 12" id="KW-0406">Ion transport</keyword>
<dbReference type="GO" id="GO:0005921">
    <property type="term" value="C:gap junction"/>
    <property type="evidence" value="ECO:0007669"/>
    <property type="project" value="UniProtKB-SubCell"/>
</dbReference>
<keyword evidence="11 12" id="KW-0407">Ion channel</keyword>
<accession>A0A3B0K2Q9</accession>
<dbReference type="GO" id="GO:0005243">
    <property type="term" value="F:gap junction channel activity"/>
    <property type="evidence" value="ECO:0007669"/>
    <property type="project" value="TreeGrafter"/>
</dbReference>
<name>A0A3B0K2Q9_DROGU</name>
<dbReference type="OMA" id="MYTAVKP"/>
<protein>
    <recommendedName>
        <fullName evidence="12">Innexin</fullName>
    </recommendedName>
</protein>
<dbReference type="PANTHER" id="PTHR11893:SF43">
    <property type="entry name" value="INNEXIN INX4-RELATED"/>
    <property type="match status" value="1"/>
</dbReference>
<dbReference type="EMBL" id="OUUW01000012">
    <property type="protein sequence ID" value="SPP87603.1"/>
    <property type="molecule type" value="Genomic_DNA"/>
</dbReference>
<evidence type="ECO:0000256" key="3">
    <source>
        <dbReference type="ARBA" id="ARBA00022448"/>
    </source>
</evidence>
<dbReference type="Pfam" id="PF00876">
    <property type="entry name" value="Innexin"/>
    <property type="match status" value="1"/>
</dbReference>
<keyword evidence="3 12" id="KW-0813">Transport</keyword>
<dbReference type="GO" id="GO:0005886">
    <property type="term" value="C:plasma membrane"/>
    <property type="evidence" value="ECO:0007669"/>
    <property type="project" value="UniProtKB-SubCell"/>
</dbReference>
<evidence type="ECO:0000256" key="11">
    <source>
        <dbReference type="ARBA" id="ARBA00023303"/>
    </source>
</evidence>
<keyword evidence="14" id="KW-1185">Reference proteome</keyword>
<organism evidence="13 14">
    <name type="scientific">Drosophila guanche</name>
    <name type="common">Fruit fly</name>
    <dbReference type="NCBI Taxonomy" id="7266"/>
    <lineage>
        <taxon>Eukaryota</taxon>
        <taxon>Metazoa</taxon>
        <taxon>Ecdysozoa</taxon>
        <taxon>Arthropoda</taxon>
        <taxon>Hexapoda</taxon>
        <taxon>Insecta</taxon>
        <taxon>Pterygota</taxon>
        <taxon>Neoptera</taxon>
        <taxon>Endopterygota</taxon>
        <taxon>Diptera</taxon>
        <taxon>Brachycera</taxon>
        <taxon>Muscomorpha</taxon>
        <taxon>Ephydroidea</taxon>
        <taxon>Drosophilidae</taxon>
        <taxon>Drosophila</taxon>
        <taxon>Sophophora</taxon>
    </lineage>
</organism>
<evidence type="ECO:0000256" key="2">
    <source>
        <dbReference type="ARBA" id="ARBA00004651"/>
    </source>
</evidence>